<dbReference type="AlphaFoldDB" id="A0A2S8FM11"/>
<evidence type="ECO:0000313" key="3">
    <source>
        <dbReference type="Proteomes" id="UP000240009"/>
    </source>
</evidence>
<comment type="caution">
    <text evidence="2">The sequence shown here is derived from an EMBL/GenBank/DDBJ whole genome shotgun (WGS) entry which is preliminary data.</text>
</comment>
<reference evidence="2 3" key="1">
    <citation type="submission" date="2018-02" db="EMBL/GenBank/DDBJ databases">
        <title>Comparative genomes isolates from brazilian mangrove.</title>
        <authorList>
            <person name="Araujo J.E."/>
            <person name="Taketani R.G."/>
            <person name="Silva M.C.P."/>
            <person name="Loureco M.V."/>
            <person name="Andreote F.D."/>
        </authorList>
    </citation>
    <scope>NUCLEOTIDE SEQUENCE [LARGE SCALE GENOMIC DNA]</scope>
    <source>
        <strain evidence="2 3">HEX-2 MGV</strain>
    </source>
</reference>
<name>A0A2S8FM11_9BACT</name>
<feature type="region of interest" description="Disordered" evidence="1">
    <location>
        <begin position="1"/>
        <end position="26"/>
    </location>
</feature>
<accession>A0A2S8FM11</accession>
<feature type="compositionally biased region" description="Gly residues" evidence="1">
    <location>
        <begin position="15"/>
        <end position="26"/>
    </location>
</feature>
<protein>
    <recommendedName>
        <fullName evidence="4">Mu-protocadherin-putative cell-suface protein</fullName>
    </recommendedName>
</protein>
<evidence type="ECO:0000256" key="1">
    <source>
        <dbReference type="SAM" id="MobiDB-lite"/>
    </source>
</evidence>
<evidence type="ECO:0000313" key="2">
    <source>
        <dbReference type="EMBL" id="PQO33206.1"/>
    </source>
</evidence>
<proteinExistence type="predicted"/>
<evidence type="ECO:0008006" key="4">
    <source>
        <dbReference type="Google" id="ProtNLM"/>
    </source>
</evidence>
<dbReference type="Proteomes" id="UP000240009">
    <property type="component" value="Unassembled WGS sequence"/>
</dbReference>
<gene>
    <name evidence="2" type="ORF">C5Y96_10140</name>
</gene>
<sequence>MGDRPNVGDRLPNRPGGGDGINIGGGDKVNIGGGDRNNINVNIGNRENNINNIRNKWTNIDHDRRPFNRDWWDGGYHHGHDWHWHNSWNRYPNGWCWRPAAWAAFGTWFTWAAWPQPYTYDYGTTVVYRDNYVYVNDQQYASADQYYTQAVNIAESVPENLDEEKVEWMPLGVFAIAEESATDTGMMVQLAVSKEGIIAGTFYNDITGEDRPLQGMVDQKTQRAAWQFADGKNQDIVMETGIYNLTKDEATALVHFGEKETQTWLMVRLPEPEQDSSQPAQ</sequence>
<dbReference type="EMBL" id="PUIA01000035">
    <property type="protein sequence ID" value="PQO33206.1"/>
    <property type="molecule type" value="Genomic_DNA"/>
</dbReference>
<organism evidence="2 3">
    <name type="scientific">Blastopirellula marina</name>
    <dbReference type="NCBI Taxonomy" id="124"/>
    <lineage>
        <taxon>Bacteria</taxon>
        <taxon>Pseudomonadati</taxon>
        <taxon>Planctomycetota</taxon>
        <taxon>Planctomycetia</taxon>
        <taxon>Pirellulales</taxon>
        <taxon>Pirellulaceae</taxon>
        <taxon>Blastopirellula</taxon>
    </lineage>
</organism>